<sequence>MHLFSLWNIYFEMIYAVLFTTDHWILMTGSCHSFTVYLYEQITSSKMLQWMGGSRRKVTASRKSMHNRQKQYFEQRKRQQQAPGLENHNDVRNKRAHYQEEPRSLDILSLTNLATIAHGDYSSHINDLGSLQVDCKPSELSPAMMLKKITCQYFNNLEETCSTAFLNKLSAAGSPQYAPAGHSLSSKLDDCKMPGSPCEFISNNTGSKSKEQQEEVQNEVSILDLLGDDGPKGKPEGRSVPEAHVAFSVEGLGKVGMETPVHSPQPHKRGFPSPPKASRCMHSSASLKSVSYDLGLELNAIMHDVSMSMDDSLPEILCNSRGLFNDMVFTNRTKFMDSYLCPDVFENRTNNFNDKEEIILAETRNKQWKSRSDVLDDDFLDGGKYDVLWKKTPFCSDGYPSICPNSKSSEIYDYGFGDNYFLKKRTAVEAHKRSDTSAPSSPYFSYSTSEKEYDFLAFDQDRYPVLKERSNLDSMFDPPAWSFLKTEDSKDSMSLLSEESCSSAAVREERSNGLRSDQMKLKDCKINHLDELHMSFDKKYNLEKVLEDEMICTSLGRASGERNLAGMENDKSISNQLSLKAGYCSEKASSHQGILEPNRISLFKNERRPANEASLAPSCPKSSTETNTASFDCNILHEDKLFDLFPVPKLNPTADLIQRRSESKVPSECEPSSNFNCENVEQLSAPGIQFQKSEAHPLGAGYFPYLSSAKNFHIDIQMPDSSGQRNADKDNGDQNRYFEESENKISIKNYSLNSLSGETVAVADCKDSCSEHEESKYEELLDGPKTRNPFEEAGETALPTEELPLHLKRSCIDEKSDLSDGRCPVQYEVSNRDPMKEKLGPEKSFVKMGGNKTDTSYQVMHESYVLQLMCVQKVLMEASGKDDGKKVRELPFVHQFGEKTC</sequence>
<evidence type="ECO:0000256" key="1">
    <source>
        <dbReference type="SAM" id="MobiDB-lite"/>
    </source>
</evidence>
<dbReference type="KEGG" id="pda:113460917"/>
<feature type="region of interest" description="Disordered" evidence="1">
    <location>
        <begin position="59"/>
        <end position="92"/>
    </location>
</feature>
<reference evidence="3" key="2">
    <citation type="submission" date="2025-08" db="UniProtKB">
        <authorList>
            <consortium name="RefSeq"/>
        </authorList>
    </citation>
    <scope>IDENTIFICATION</scope>
    <source>
        <tissue evidence="3">Young leaves</tissue>
    </source>
</reference>
<accession>A0A8B9AYI0</accession>
<evidence type="ECO:0000313" key="2">
    <source>
        <dbReference type="Proteomes" id="UP000228380"/>
    </source>
</evidence>
<reference evidence="2" key="1">
    <citation type="journal article" date="2019" name="Nat. Commun.">
        <title>Genome-wide association mapping of date palm fruit traits.</title>
        <authorList>
            <person name="Hazzouri K.M."/>
            <person name="Gros-Balthazard M."/>
            <person name="Flowers J.M."/>
            <person name="Copetti D."/>
            <person name="Lemansour A."/>
            <person name="Lebrun M."/>
            <person name="Masmoudi K."/>
            <person name="Ferrand S."/>
            <person name="Dhar M.I."/>
            <person name="Fresquez Z.A."/>
            <person name="Rosas U."/>
            <person name="Zhang J."/>
            <person name="Talag J."/>
            <person name="Lee S."/>
            <person name="Kudrna D."/>
            <person name="Powell R.F."/>
            <person name="Leitch I.J."/>
            <person name="Krueger R.R."/>
            <person name="Wing R.A."/>
            <person name="Amiri K.M.A."/>
            <person name="Purugganan M.D."/>
        </authorList>
    </citation>
    <scope>NUCLEOTIDE SEQUENCE [LARGE SCALE GENOMIC DNA]</scope>
    <source>
        <strain evidence="2">cv. Khalas</strain>
    </source>
</reference>
<evidence type="ECO:0000313" key="3">
    <source>
        <dbReference type="RefSeq" id="XP_038988903.1"/>
    </source>
</evidence>
<gene>
    <name evidence="3" type="primary">LOC113460917</name>
</gene>
<dbReference type="OrthoDB" id="994901at2759"/>
<protein>
    <submittedName>
        <fullName evidence="3">Uncharacterized protein LOC113460917 isoform X1</fullName>
    </submittedName>
</protein>
<feature type="region of interest" description="Disordered" evidence="1">
    <location>
        <begin position="258"/>
        <end position="282"/>
    </location>
</feature>
<name>A0A8B9AYI0_PHODC</name>
<dbReference type="Proteomes" id="UP000228380">
    <property type="component" value="Chromosome 13"/>
</dbReference>
<dbReference type="GeneID" id="113460917"/>
<feature type="compositionally biased region" description="Basic residues" evidence="1">
    <location>
        <begin position="59"/>
        <end position="69"/>
    </location>
</feature>
<feature type="compositionally biased region" description="Basic and acidic residues" evidence="1">
    <location>
        <begin position="726"/>
        <end position="740"/>
    </location>
</feature>
<organism evidence="2 3">
    <name type="scientific">Phoenix dactylifera</name>
    <name type="common">Date palm</name>
    <dbReference type="NCBI Taxonomy" id="42345"/>
    <lineage>
        <taxon>Eukaryota</taxon>
        <taxon>Viridiplantae</taxon>
        <taxon>Streptophyta</taxon>
        <taxon>Embryophyta</taxon>
        <taxon>Tracheophyta</taxon>
        <taxon>Spermatophyta</taxon>
        <taxon>Magnoliopsida</taxon>
        <taxon>Liliopsida</taxon>
        <taxon>Arecaceae</taxon>
        <taxon>Coryphoideae</taxon>
        <taxon>Phoeniceae</taxon>
        <taxon>Phoenix</taxon>
    </lineage>
</organism>
<feature type="region of interest" description="Disordered" evidence="1">
    <location>
        <begin position="717"/>
        <end position="740"/>
    </location>
</feature>
<dbReference type="RefSeq" id="XP_038988903.1">
    <property type="nucleotide sequence ID" value="XM_039132975.1"/>
</dbReference>
<proteinExistence type="predicted"/>
<dbReference type="AlphaFoldDB" id="A0A8B9AYI0"/>
<dbReference type="PANTHER" id="PTHR37722">
    <property type="entry name" value="OS01G0167700 PROTEIN"/>
    <property type="match status" value="1"/>
</dbReference>
<dbReference type="PANTHER" id="PTHR37722:SF2">
    <property type="entry name" value="OS01G0167700 PROTEIN"/>
    <property type="match status" value="1"/>
</dbReference>
<keyword evidence="2" id="KW-1185">Reference proteome</keyword>